<sequence>MASLRIDGSISASNCLFGDNVFSNALVQCSGPNGDGRNGEEQQRPAFSAGRGNSAEPLAEVRARRPTLSSEWIRKLSRPSDVRYCSENAEVGRKVCLKRPLALGAWASNGRATFRVSATSVRKAKATRRGAVAVAPGSDSSVLRPGGLGAHSHLIGDVPAAPHHRVIAWWITNGPNSPPVKSSKFTCCALVTRMTAISCAAAD</sequence>
<evidence type="ECO:0000313" key="2">
    <source>
        <dbReference type="EMBL" id="KAF6805937.1"/>
    </source>
</evidence>
<evidence type="ECO:0000256" key="1">
    <source>
        <dbReference type="SAM" id="MobiDB-lite"/>
    </source>
</evidence>
<dbReference type="EMBL" id="WIGN01000170">
    <property type="protein sequence ID" value="KAF6805937.1"/>
    <property type="molecule type" value="Genomic_DNA"/>
</dbReference>
<proteinExistence type="predicted"/>
<keyword evidence="3" id="KW-1185">Reference proteome</keyword>
<reference evidence="2 3" key="1">
    <citation type="journal article" date="2020" name="Phytopathology">
        <title>Genome Sequence Resources of Colletotrichum truncatum, C. plurivorum, C. musicola, and C. sojae: Four Species Pathogenic to Soybean (Glycine max).</title>
        <authorList>
            <person name="Rogerio F."/>
            <person name="Boufleur T.R."/>
            <person name="Ciampi-Guillardi M."/>
            <person name="Sukno S.A."/>
            <person name="Thon M.R."/>
            <person name="Massola Junior N.S."/>
            <person name="Baroncelli R."/>
        </authorList>
    </citation>
    <scope>NUCLEOTIDE SEQUENCE [LARGE SCALE GENOMIC DNA]</scope>
    <source>
        <strain evidence="2 3">LFN0009</strain>
    </source>
</reference>
<dbReference type="Proteomes" id="UP000652219">
    <property type="component" value="Unassembled WGS sequence"/>
</dbReference>
<name>A0A8H6MR11_9PEZI</name>
<protein>
    <submittedName>
        <fullName evidence="2">Uncharacterized protein</fullName>
    </submittedName>
</protein>
<accession>A0A8H6MR11</accession>
<evidence type="ECO:0000313" key="3">
    <source>
        <dbReference type="Proteomes" id="UP000652219"/>
    </source>
</evidence>
<gene>
    <name evidence="2" type="ORF">CSOJ01_09160</name>
</gene>
<dbReference type="AlphaFoldDB" id="A0A8H6MR11"/>
<organism evidence="2 3">
    <name type="scientific">Colletotrichum sojae</name>
    <dbReference type="NCBI Taxonomy" id="2175907"/>
    <lineage>
        <taxon>Eukaryota</taxon>
        <taxon>Fungi</taxon>
        <taxon>Dikarya</taxon>
        <taxon>Ascomycota</taxon>
        <taxon>Pezizomycotina</taxon>
        <taxon>Sordariomycetes</taxon>
        <taxon>Hypocreomycetidae</taxon>
        <taxon>Glomerellales</taxon>
        <taxon>Glomerellaceae</taxon>
        <taxon>Colletotrichum</taxon>
        <taxon>Colletotrichum orchidearum species complex</taxon>
    </lineage>
</organism>
<feature type="region of interest" description="Disordered" evidence="1">
    <location>
        <begin position="33"/>
        <end position="61"/>
    </location>
</feature>
<comment type="caution">
    <text evidence="2">The sequence shown here is derived from an EMBL/GenBank/DDBJ whole genome shotgun (WGS) entry which is preliminary data.</text>
</comment>